<dbReference type="EMBL" id="HBEJ01018003">
    <property type="protein sequence ID" value="CAD8379376.1"/>
    <property type="molecule type" value="Transcribed_RNA"/>
</dbReference>
<feature type="region of interest" description="Disordered" evidence="1">
    <location>
        <begin position="1"/>
        <end position="50"/>
    </location>
</feature>
<organism evidence="2">
    <name type="scientific">Minutocellus polymorphus</name>
    <dbReference type="NCBI Taxonomy" id="265543"/>
    <lineage>
        <taxon>Eukaryota</taxon>
        <taxon>Sar</taxon>
        <taxon>Stramenopiles</taxon>
        <taxon>Ochrophyta</taxon>
        <taxon>Bacillariophyta</taxon>
        <taxon>Mediophyceae</taxon>
        <taxon>Cymatosirophycidae</taxon>
        <taxon>Cymatosirales</taxon>
        <taxon>Cymatosiraceae</taxon>
        <taxon>Minutocellus</taxon>
    </lineage>
</organism>
<dbReference type="AlphaFoldDB" id="A0A7S0B0N6"/>
<evidence type="ECO:0000313" key="2">
    <source>
        <dbReference type="EMBL" id="CAD8379376.1"/>
    </source>
</evidence>
<evidence type="ECO:0008006" key="3">
    <source>
        <dbReference type="Google" id="ProtNLM"/>
    </source>
</evidence>
<proteinExistence type="predicted"/>
<gene>
    <name evidence="2" type="ORF">MPOL1434_LOCUS10503</name>
</gene>
<evidence type="ECO:0000256" key="1">
    <source>
        <dbReference type="SAM" id="MobiDB-lite"/>
    </source>
</evidence>
<name>A0A7S0B0N6_9STRA</name>
<feature type="region of interest" description="Disordered" evidence="1">
    <location>
        <begin position="111"/>
        <end position="135"/>
    </location>
</feature>
<reference evidence="2" key="1">
    <citation type="submission" date="2021-01" db="EMBL/GenBank/DDBJ databases">
        <authorList>
            <person name="Corre E."/>
            <person name="Pelletier E."/>
            <person name="Niang G."/>
            <person name="Scheremetjew M."/>
            <person name="Finn R."/>
            <person name="Kale V."/>
            <person name="Holt S."/>
            <person name="Cochrane G."/>
            <person name="Meng A."/>
            <person name="Brown T."/>
            <person name="Cohen L."/>
        </authorList>
    </citation>
    <scope>NUCLEOTIDE SEQUENCE</scope>
    <source>
        <strain evidence="2">CCMP3303</strain>
    </source>
</reference>
<dbReference type="SUPFAM" id="SSF81383">
    <property type="entry name" value="F-box domain"/>
    <property type="match status" value="1"/>
</dbReference>
<dbReference type="InterPro" id="IPR036047">
    <property type="entry name" value="F-box-like_dom_sf"/>
</dbReference>
<protein>
    <recommendedName>
        <fullName evidence="3">F-box domain-containing protein</fullName>
    </recommendedName>
</protein>
<sequence>MFSLKSILSKDTSPSSPPTGGGGGGKVTSQTKSRPAQQKFDQDDQDPPHITALSDDVLRLILKSLPPNETSSLLRTCKSLAKLAADAWKFKLDAMRDEYVIPYEERARVPTIESNRDTSSSNENSAPTPARHYRDELQKRHRRLNRYRPNIERWGEEPYWYVNHPCPTSSFNAVRRAHDVTDFRVSVQTSRLEKGRYRAYWRVNSTSGFCVLQLDTEVFTSSRSSEEPGGGSMLDLVQNFSSLWNTREDRGKGWTDVCATGEKVIEIGSDGGYIKARMWKRQLDFTGGILVDCLVIKKVGAVPPLMGSRLLMSSW</sequence>
<dbReference type="CDD" id="cd09917">
    <property type="entry name" value="F-box_SF"/>
    <property type="match status" value="1"/>
</dbReference>
<feature type="compositionally biased region" description="Polar residues" evidence="1">
    <location>
        <begin position="117"/>
        <end position="127"/>
    </location>
</feature>
<accession>A0A7S0B0N6</accession>
<feature type="compositionally biased region" description="Low complexity" evidence="1">
    <location>
        <begin position="27"/>
        <end position="39"/>
    </location>
</feature>